<dbReference type="EMBL" id="VTFY01000021">
    <property type="protein sequence ID" value="MRX84061.1"/>
    <property type="molecule type" value="Genomic_DNA"/>
</dbReference>
<dbReference type="InterPro" id="IPR015422">
    <property type="entry name" value="PyrdxlP-dep_Trfase_small"/>
</dbReference>
<dbReference type="AlphaFoldDB" id="A0A6N7RSS6"/>
<comment type="caution">
    <text evidence="6">The sequence shown here is derived from an EMBL/GenBank/DDBJ whole genome shotgun (WGS) entry which is preliminary data.</text>
</comment>
<keyword evidence="1 4" id="KW-0663">Pyridoxal phosphate</keyword>
<dbReference type="Proteomes" id="UP000438093">
    <property type="component" value="Unassembled WGS sequence"/>
</dbReference>
<gene>
    <name evidence="6" type="ORF">GJG86_16415</name>
</gene>
<comment type="similarity">
    <text evidence="2 5">Belongs to the DegT/DnrJ/EryC1 family.</text>
</comment>
<evidence type="ECO:0000256" key="4">
    <source>
        <dbReference type="PIRSR" id="PIRSR000390-2"/>
    </source>
</evidence>
<dbReference type="PIRSF" id="PIRSF000390">
    <property type="entry name" value="PLP_StrS"/>
    <property type="match status" value="1"/>
</dbReference>
<keyword evidence="6" id="KW-0032">Aminotransferase</keyword>
<protein>
    <submittedName>
        <fullName evidence="6">Aminotransferase class I/II-fold pyridoxal phosphate-dependent enzyme</fullName>
    </submittedName>
</protein>
<sequence>MTVPFADLQRMFERHQEEVEQAALSTLRSGWYILGEKLEAFEKEFADYIGVKHCIGVGCGQSALILAVRALGIGPGDEVIVAGNTYIATVLGVTENGAEPVFVDCNEYFELDESKVIEAITPRTVAVLLTNLYGQCCNLPSLRRICDERGLKLIEDCAQSHGASFCNVRGGAAGDTSCFSFYPTKPLGAYGDGGAVVTNDDGLAADLRMLRNYGSRTKYVNETCGINSRLDEIQAAMLSVGLKHLDESNLERIRIADRYLAEIDNPLIELPRVREGADHVYHIFPVLCERRDELKDHLFECGVQTQVHYPIPPHKAQCYVDRGYAEVSLPLTERFAREQLSLPIYCGMPNGDVEAVIAAVNGFK</sequence>
<feature type="active site" description="Proton acceptor" evidence="3">
    <location>
        <position position="185"/>
    </location>
</feature>
<reference evidence="7" key="1">
    <citation type="submission" date="2019-08" db="EMBL/GenBank/DDBJ databases">
        <title>Arthrobacter sp. nov., isolated from plateau pika and Tibetan wild ass.</title>
        <authorList>
            <person name="Ge Y."/>
        </authorList>
    </citation>
    <scope>NUCLEOTIDE SEQUENCE [LARGE SCALE GENOMIC DNA]</scope>
    <source>
        <strain evidence="7">HF-4214</strain>
    </source>
</reference>
<evidence type="ECO:0000256" key="3">
    <source>
        <dbReference type="PIRSR" id="PIRSR000390-1"/>
    </source>
</evidence>
<dbReference type="GO" id="GO:0000271">
    <property type="term" value="P:polysaccharide biosynthetic process"/>
    <property type="evidence" value="ECO:0007669"/>
    <property type="project" value="TreeGrafter"/>
</dbReference>
<dbReference type="SUPFAM" id="SSF53383">
    <property type="entry name" value="PLP-dependent transferases"/>
    <property type="match status" value="1"/>
</dbReference>
<dbReference type="GO" id="GO:0030170">
    <property type="term" value="F:pyridoxal phosphate binding"/>
    <property type="evidence" value="ECO:0007669"/>
    <property type="project" value="TreeGrafter"/>
</dbReference>
<dbReference type="InterPro" id="IPR015421">
    <property type="entry name" value="PyrdxlP-dep_Trfase_major"/>
</dbReference>
<accession>A0A6N7RSS6</accession>
<dbReference type="RefSeq" id="WP_154334920.1">
    <property type="nucleotide sequence ID" value="NZ_VTFY01000021.1"/>
</dbReference>
<evidence type="ECO:0000313" key="7">
    <source>
        <dbReference type="Proteomes" id="UP000438093"/>
    </source>
</evidence>
<dbReference type="CDD" id="cd00616">
    <property type="entry name" value="AHBA_syn"/>
    <property type="match status" value="1"/>
</dbReference>
<keyword evidence="6" id="KW-0808">Transferase</keyword>
<evidence type="ECO:0000256" key="1">
    <source>
        <dbReference type="ARBA" id="ARBA00022898"/>
    </source>
</evidence>
<dbReference type="PANTHER" id="PTHR30244:SF36">
    <property type="entry name" value="3-OXO-GLUCOSE-6-PHOSPHATE:GLUTAMATE AMINOTRANSFERASE"/>
    <property type="match status" value="1"/>
</dbReference>
<keyword evidence="7" id="KW-1185">Reference proteome</keyword>
<dbReference type="InterPro" id="IPR015424">
    <property type="entry name" value="PyrdxlP-dep_Trfase"/>
</dbReference>
<evidence type="ECO:0000313" key="6">
    <source>
        <dbReference type="EMBL" id="MRX84061.1"/>
    </source>
</evidence>
<proteinExistence type="inferred from homology"/>
<organism evidence="6 7">
    <name type="scientific">Eggerthella guodeyinii</name>
    <dbReference type="NCBI Taxonomy" id="2690837"/>
    <lineage>
        <taxon>Bacteria</taxon>
        <taxon>Bacillati</taxon>
        <taxon>Actinomycetota</taxon>
        <taxon>Coriobacteriia</taxon>
        <taxon>Eggerthellales</taxon>
        <taxon>Eggerthellaceae</taxon>
        <taxon>Eggerthella</taxon>
    </lineage>
</organism>
<evidence type="ECO:0000256" key="2">
    <source>
        <dbReference type="ARBA" id="ARBA00037999"/>
    </source>
</evidence>
<dbReference type="Gene3D" id="3.40.640.10">
    <property type="entry name" value="Type I PLP-dependent aspartate aminotransferase-like (Major domain)"/>
    <property type="match status" value="1"/>
</dbReference>
<evidence type="ECO:0000256" key="5">
    <source>
        <dbReference type="RuleBase" id="RU004508"/>
    </source>
</evidence>
<dbReference type="InterPro" id="IPR000653">
    <property type="entry name" value="DegT/StrS_aminotransferase"/>
</dbReference>
<dbReference type="PANTHER" id="PTHR30244">
    <property type="entry name" value="TRANSAMINASE"/>
    <property type="match status" value="1"/>
</dbReference>
<dbReference type="Pfam" id="PF01041">
    <property type="entry name" value="DegT_DnrJ_EryC1"/>
    <property type="match status" value="1"/>
</dbReference>
<dbReference type="Gene3D" id="3.90.1150.10">
    <property type="entry name" value="Aspartate Aminotransferase, domain 1"/>
    <property type="match status" value="1"/>
</dbReference>
<name>A0A6N7RSS6_9ACTN</name>
<feature type="modified residue" description="N6-(pyridoxal phosphate)lysine" evidence="4">
    <location>
        <position position="185"/>
    </location>
</feature>
<dbReference type="GO" id="GO:0008483">
    <property type="term" value="F:transaminase activity"/>
    <property type="evidence" value="ECO:0007669"/>
    <property type="project" value="UniProtKB-KW"/>
</dbReference>